<protein>
    <submittedName>
        <fullName evidence="1">Uncharacterized protein</fullName>
    </submittedName>
</protein>
<proteinExistence type="predicted"/>
<dbReference type="Proteomes" id="UP000494256">
    <property type="component" value="Unassembled WGS sequence"/>
</dbReference>
<accession>A0A8S1AWV6</accession>
<evidence type="ECO:0000313" key="1">
    <source>
        <dbReference type="EMBL" id="CAB3251129.1"/>
    </source>
</evidence>
<dbReference type="EMBL" id="CADEBD010000353">
    <property type="protein sequence ID" value="CAB3251129.1"/>
    <property type="molecule type" value="Genomic_DNA"/>
</dbReference>
<reference evidence="1 2" key="1">
    <citation type="submission" date="2020-04" db="EMBL/GenBank/DDBJ databases">
        <authorList>
            <person name="Wallbank WR R."/>
            <person name="Pardo Diaz C."/>
            <person name="Kozak K."/>
            <person name="Martin S."/>
            <person name="Jiggins C."/>
            <person name="Moest M."/>
            <person name="Warren A I."/>
            <person name="Byers J.R.P. K."/>
            <person name="Montejo-Kovacevich G."/>
            <person name="Yen C E."/>
        </authorList>
    </citation>
    <scope>NUCLEOTIDE SEQUENCE [LARGE SCALE GENOMIC DNA]</scope>
</reference>
<dbReference type="AlphaFoldDB" id="A0A8S1AWV6"/>
<gene>
    <name evidence="1" type="ORF">APLA_LOCUS13533</name>
</gene>
<dbReference type="OrthoDB" id="427960at2759"/>
<comment type="caution">
    <text evidence="1">The sequence shown here is derived from an EMBL/GenBank/DDBJ whole genome shotgun (WGS) entry which is preliminary data.</text>
</comment>
<organism evidence="1 2">
    <name type="scientific">Arctia plantaginis</name>
    <name type="common">Wood tiger moth</name>
    <name type="synonym">Phalaena plantaginis</name>
    <dbReference type="NCBI Taxonomy" id="874455"/>
    <lineage>
        <taxon>Eukaryota</taxon>
        <taxon>Metazoa</taxon>
        <taxon>Ecdysozoa</taxon>
        <taxon>Arthropoda</taxon>
        <taxon>Hexapoda</taxon>
        <taxon>Insecta</taxon>
        <taxon>Pterygota</taxon>
        <taxon>Neoptera</taxon>
        <taxon>Endopterygota</taxon>
        <taxon>Lepidoptera</taxon>
        <taxon>Glossata</taxon>
        <taxon>Ditrysia</taxon>
        <taxon>Noctuoidea</taxon>
        <taxon>Erebidae</taxon>
        <taxon>Arctiinae</taxon>
        <taxon>Arctia</taxon>
    </lineage>
</organism>
<sequence>MCLCIRNEQQNYDENYGIFAGFLSKYLDMLGTGCSGLRLKRHCRLMYEELKKMDYKYTKKLGKLYKGLSKLYSEEINGYASLYRQELDKKPYHRATFIKTMNEIFTLQEHIRFEDYLHELYFYCNGYKLLMNTITKKLLSEVIMNSIKTRLSRRDQKKLEKTLEMAIREYRDLKVQDLVLKYNLSTLKPFIPVRMNPSQWALSFELDLLND</sequence>
<name>A0A8S1AWV6_ARCPL</name>
<evidence type="ECO:0000313" key="2">
    <source>
        <dbReference type="Proteomes" id="UP000494256"/>
    </source>
</evidence>